<accession>A0A9W4PAH2</accession>
<comment type="caution">
    <text evidence="1">The sequence shown here is derived from an EMBL/GenBank/DDBJ whole genome shotgun (WGS) entry which is preliminary data.</text>
</comment>
<dbReference type="AlphaFoldDB" id="A0A9W4PAH2"/>
<name>A0A9W4PAH2_9BACI</name>
<organism evidence="1 2">
    <name type="scientific">Peribacillus simplex</name>
    <dbReference type="NCBI Taxonomy" id="1478"/>
    <lineage>
        <taxon>Bacteria</taxon>
        <taxon>Bacillati</taxon>
        <taxon>Bacillota</taxon>
        <taxon>Bacilli</taxon>
        <taxon>Bacillales</taxon>
        <taxon>Bacillaceae</taxon>
        <taxon>Peribacillus</taxon>
    </lineage>
</organism>
<dbReference type="Proteomes" id="UP000789326">
    <property type="component" value="Unassembled WGS sequence"/>
</dbReference>
<protein>
    <submittedName>
        <fullName evidence="1">Uncharacterized protein</fullName>
    </submittedName>
</protein>
<proteinExistence type="predicted"/>
<gene>
    <name evidence="1" type="ORF">SRABI133_00925</name>
</gene>
<sequence>MKSIKLLIYGGQGGLEEFIEKEEDIKAIGVTGNEMDLLDFNHTSSVMPDVILIDARSSGREVWTGSHANPKGKTSIHSFSYFY</sequence>
<dbReference type="EMBL" id="CAKKMG010000007">
    <property type="protein sequence ID" value="CAH0160067.1"/>
    <property type="molecule type" value="Genomic_DNA"/>
</dbReference>
<dbReference type="RefSeq" id="WP_230300935.1">
    <property type="nucleotide sequence ID" value="NZ_CAKKMG010000007.1"/>
</dbReference>
<evidence type="ECO:0000313" key="1">
    <source>
        <dbReference type="EMBL" id="CAH0160067.1"/>
    </source>
</evidence>
<reference evidence="1" key="1">
    <citation type="submission" date="2021-11" db="EMBL/GenBank/DDBJ databases">
        <authorList>
            <person name="Bulgarelli D."/>
        </authorList>
    </citation>
    <scope>NUCLEOTIDE SEQUENCE</scope>
    <source>
        <strain evidence="1">Bi133</strain>
    </source>
</reference>
<evidence type="ECO:0000313" key="2">
    <source>
        <dbReference type="Proteomes" id="UP000789326"/>
    </source>
</evidence>